<reference evidence="3" key="1">
    <citation type="submission" date="2017-06" db="EMBL/GenBank/DDBJ databases">
        <authorList>
            <person name="Varghese N."/>
            <person name="Submissions S."/>
        </authorList>
    </citation>
    <scope>NUCLEOTIDE SEQUENCE [LARGE SCALE GENOMIC DNA]</scope>
    <source>
        <strain evidence="3">JCM 23211</strain>
    </source>
</reference>
<dbReference type="SUPFAM" id="SSF53474">
    <property type="entry name" value="alpha/beta-Hydrolases"/>
    <property type="match status" value="1"/>
</dbReference>
<accession>A0A239K8V5</accession>
<dbReference type="RefSeq" id="WP_089248368.1">
    <property type="nucleotide sequence ID" value="NZ_FZOW01000010.1"/>
</dbReference>
<keyword evidence="2" id="KW-0378">Hydrolase</keyword>
<protein>
    <submittedName>
        <fullName evidence="2">Alpha/beta hydrolase family protein</fullName>
    </submittedName>
</protein>
<dbReference type="Gene3D" id="3.40.50.1820">
    <property type="entry name" value="alpha/beta hydrolase"/>
    <property type="match status" value="1"/>
</dbReference>
<gene>
    <name evidence="2" type="ORF">SAMN05421642_1105</name>
</gene>
<keyword evidence="3" id="KW-1185">Reference proteome</keyword>
<dbReference type="Proteomes" id="UP000198327">
    <property type="component" value="Unassembled WGS sequence"/>
</dbReference>
<evidence type="ECO:0000313" key="2">
    <source>
        <dbReference type="EMBL" id="SNT14400.1"/>
    </source>
</evidence>
<dbReference type="InterPro" id="IPR000073">
    <property type="entry name" value="AB_hydrolase_1"/>
</dbReference>
<organism evidence="2 3">
    <name type="scientific">Rhodococcoides kyotonense</name>
    <dbReference type="NCBI Taxonomy" id="398843"/>
    <lineage>
        <taxon>Bacteria</taxon>
        <taxon>Bacillati</taxon>
        <taxon>Actinomycetota</taxon>
        <taxon>Actinomycetes</taxon>
        <taxon>Mycobacteriales</taxon>
        <taxon>Nocardiaceae</taxon>
        <taxon>Rhodococcoides</taxon>
    </lineage>
</organism>
<dbReference type="OrthoDB" id="9773549at2"/>
<evidence type="ECO:0000259" key="1">
    <source>
        <dbReference type="Pfam" id="PF12697"/>
    </source>
</evidence>
<dbReference type="PANTHER" id="PTHR37017">
    <property type="entry name" value="AB HYDROLASE-1 DOMAIN-CONTAINING PROTEIN-RELATED"/>
    <property type="match status" value="1"/>
</dbReference>
<dbReference type="InterPro" id="IPR052897">
    <property type="entry name" value="Sec-Metab_Biosynth_Hydrolase"/>
</dbReference>
<evidence type="ECO:0000313" key="3">
    <source>
        <dbReference type="Proteomes" id="UP000198327"/>
    </source>
</evidence>
<dbReference type="Pfam" id="PF12697">
    <property type="entry name" value="Abhydrolase_6"/>
    <property type="match status" value="1"/>
</dbReference>
<feature type="domain" description="AB hydrolase-1" evidence="1">
    <location>
        <begin position="4"/>
        <end position="132"/>
    </location>
</feature>
<dbReference type="InterPro" id="IPR029058">
    <property type="entry name" value="AB_hydrolase_fold"/>
</dbReference>
<name>A0A239K8V5_9NOCA</name>
<dbReference type="PANTHER" id="PTHR37017:SF11">
    <property type="entry name" value="ESTERASE_LIPASE_THIOESTERASE DOMAIN-CONTAINING PROTEIN"/>
    <property type="match status" value="1"/>
</dbReference>
<dbReference type="GO" id="GO:0016787">
    <property type="term" value="F:hydrolase activity"/>
    <property type="evidence" value="ECO:0007669"/>
    <property type="project" value="UniProtKB-KW"/>
</dbReference>
<sequence>MATIVLVPGSWEGAWTYNTVAAELEIQGHTVHSLTLSGLDGQTQRERVYNLDDHIDDVVTFIVENDLRDVVLAAHSYGGMVATGVCAMVPERCRSAVYIDAFLPERGDSCWMLMGELLREGCAALVSEDGRFVLPGPGADERSHPHPIASLLQASKAQAIDASIHRTYIHATGWRASPFKSTFERLRSDPMWTTYEIDEGHEVMRYNPYLLSDMLAEIVAGIDGLVSAAGDSRSPLSKL</sequence>
<proteinExistence type="predicted"/>
<dbReference type="AlphaFoldDB" id="A0A239K8V5"/>
<dbReference type="EMBL" id="FZOW01000010">
    <property type="protein sequence ID" value="SNT14400.1"/>
    <property type="molecule type" value="Genomic_DNA"/>
</dbReference>